<evidence type="ECO:0000256" key="5">
    <source>
        <dbReference type="ARBA" id="ARBA00023244"/>
    </source>
</evidence>
<reference evidence="10" key="1">
    <citation type="journal article" date="2015" name="Nature">
        <title>Complex archaea that bridge the gap between prokaryotes and eukaryotes.</title>
        <authorList>
            <person name="Spang A."/>
            <person name="Saw J.H."/>
            <person name="Jorgensen S.L."/>
            <person name="Zaremba-Niedzwiedzka K."/>
            <person name="Martijn J."/>
            <person name="Lind A.E."/>
            <person name="van Eijk R."/>
            <person name="Schleper C."/>
            <person name="Guy L."/>
            <person name="Ettema T.J."/>
        </authorList>
    </citation>
    <scope>NUCLEOTIDE SEQUENCE</scope>
</reference>
<accession>A0A0F9SSK7</accession>
<comment type="caution">
    <text evidence="10">The sequence shown here is derived from an EMBL/GenBank/DDBJ whole genome shotgun (WGS) entry which is preliminary data.</text>
</comment>
<dbReference type="Pfam" id="PF02602">
    <property type="entry name" value="HEM4"/>
    <property type="match status" value="1"/>
</dbReference>
<evidence type="ECO:0000259" key="9">
    <source>
        <dbReference type="Pfam" id="PF02602"/>
    </source>
</evidence>
<evidence type="ECO:0000256" key="3">
    <source>
        <dbReference type="ARBA" id="ARBA00013109"/>
    </source>
</evidence>
<proteinExistence type="inferred from homology"/>
<name>A0A0F9SSK7_9ZZZZ</name>
<dbReference type="GO" id="GO:0004852">
    <property type="term" value="F:uroporphyrinogen-III synthase activity"/>
    <property type="evidence" value="ECO:0007669"/>
    <property type="project" value="UniProtKB-EC"/>
</dbReference>
<dbReference type="GO" id="GO:0006780">
    <property type="term" value="P:uroporphyrinogen III biosynthetic process"/>
    <property type="evidence" value="ECO:0007669"/>
    <property type="project" value="InterPro"/>
</dbReference>
<dbReference type="InterPro" id="IPR036108">
    <property type="entry name" value="4pyrrol_syn_uPrphyn_synt_sf"/>
</dbReference>
<evidence type="ECO:0000256" key="2">
    <source>
        <dbReference type="ARBA" id="ARBA00008133"/>
    </source>
</evidence>
<evidence type="ECO:0000256" key="8">
    <source>
        <dbReference type="ARBA" id="ARBA00048617"/>
    </source>
</evidence>
<dbReference type="SUPFAM" id="SSF69618">
    <property type="entry name" value="HemD-like"/>
    <property type="match status" value="1"/>
</dbReference>
<gene>
    <name evidence="10" type="ORF">LCGC14_0816310</name>
</gene>
<dbReference type="InterPro" id="IPR039793">
    <property type="entry name" value="UROS/Hem4"/>
</dbReference>
<dbReference type="EMBL" id="LAZR01002269">
    <property type="protein sequence ID" value="KKN32198.1"/>
    <property type="molecule type" value="Genomic_DNA"/>
</dbReference>
<evidence type="ECO:0000256" key="6">
    <source>
        <dbReference type="ARBA" id="ARBA00031702"/>
    </source>
</evidence>
<dbReference type="PANTHER" id="PTHR38042">
    <property type="entry name" value="UROPORPHYRINOGEN-III SYNTHASE, CHLOROPLASTIC"/>
    <property type="match status" value="1"/>
</dbReference>
<dbReference type="PANTHER" id="PTHR38042:SF1">
    <property type="entry name" value="UROPORPHYRINOGEN-III SYNTHASE, CHLOROPLASTIC"/>
    <property type="match status" value="1"/>
</dbReference>
<protein>
    <recommendedName>
        <fullName evidence="3">uroporphyrinogen-III synthase</fullName>
        <ecNumber evidence="3">4.2.1.75</ecNumber>
    </recommendedName>
    <alternativeName>
        <fullName evidence="7">Hydroxymethylbilane hydrolyase [cyclizing]</fullName>
    </alternativeName>
    <alternativeName>
        <fullName evidence="6">Uroporphyrinogen-III cosynthase</fullName>
    </alternativeName>
</protein>
<dbReference type="EC" id="4.2.1.75" evidence="3"/>
<keyword evidence="4" id="KW-0456">Lyase</keyword>
<evidence type="ECO:0000256" key="7">
    <source>
        <dbReference type="ARBA" id="ARBA00032649"/>
    </source>
</evidence>
<comment type="catalytic activity">
    <reaction evidence="8">
        <text>hydroxymethylbilane = uroporphyrinogen III + H2O</text>
        <dbReference type="Rhea" id="RHEA:18965"/>
        <dbReference type="ChEBI" id="CHEBI:15377"/>
        <dbReference type="ChEBI" id="CHEBI:57308"/>
        <dbReference type="ChEBI" id="CHEBI:57845"/>
        <dbReference type="EC" id="4.2.1.75"/>
    </reaction>
</comment>
<keyword evidence="5" id="KW-0627">Porphyrin biosynthesis</keyword>
<dbReference type="AlphaFoldDB" id="A0A0F9SSK7"/>
<comment type="similarity">
    <text evidence="2">Belongs to the uroporphyrinogen-III synthase family.</text>
</comment>
<evidence type="ECO:0000313" key="10">
    <source>
        <dbReference type="EMBL" id="KKN32198.1"/>
    </source>
</evidence>
<evidence type="ECO:0000256" key="1">
    <source>
        <dbReference type="ARBA" id="ARBA00004772"/>
    </source>
</evidence>
<feature type="domain" description="Tetrapyrrole biosynthesis uroporphyrinogen III synthase" evidence="9">
    <location>
        <begin position="23"/>
        <end position="240"/>
    </location>
</feature>
<sequence>MVTNLPLQGQNILVTRPEQQSAELAELIIMQGGQPILFPVMDIEPLEIKSKQLAPLIQADWLIFVSRNAVAHFVNMMPKEMAAHCQFAAVGNGTAQAMRDVGIHVHCQPTQSNGSDGLLEMPLMQQVSVKRVVIIRGKGGREHLAKTLIERGASIDYIEVYERTISHPAEALRQQALRVDKVLCTSVAGVDNLKKIMADDWLIFQRIPLVVVSDRIKQHAADCGFNTVAVAANASDDAVIDMLTKMDN</sequence>
<evidence type="ECO:0000256" key="4">
    <source>
        <dbReference type="ARBA" id="ARBA00023239"/>
    </source>
</evidence>
<organism evidence="10">
    <name type="scientific">marine sediment metagenome</name>
    <dbReference type="NCBI Taxonomy" id="412755"/>
    <lineage>
        <taxon>unclassified sequences</taxon>
        <taxon>metagenomes</taxon>
        <taxon>ecological metagenomes</taxon>
    </lineage>
</organism>
<dbReference type="CDD" id="cd06578">
    <property type="entry name" value="HemD"/>
    <property type="match status" value="1"/>
</dbReference>
<dbReference type="InterPro" id="IPR003754">
    <property type="entry name" value="4pyrrol_synth_uPrphyn_synth"/>
</dbReference>
<comment type="pathway">
    <text evidence="1">Porphyrin-containing compound metabolism; protoporphyrin-IX biosynthesis; coproporphyrinogen-III from 5-aminolevulinate: step 3/4.</text>
</comment>
<dbReference type="Gene3D" id="3.40.50.10090">
    <property type="match status" value="2"/>
</dbReference>